<name>A0AAN0NKT1_9RHOB</name>
<keyword evidence="3" id="KW-1185">Reference proteome</keyword>
<keyword evidence="1" id="KW-0812">Transmembrane</keyword>
<dbReference type="EMBL" id="CP151767">
    <property type="protein sequence ID" value="WZU67650.1"/>
    <property type="molecule type" value="Genomic_DNA"/>
</dbReference>
<evidence type="ECO:0000256" key="1">
    <source>
        <dbReference type="SAM" id="Phobius"/>
    </source>
</evidence>
<sequence>MRKLFDLRHPFFAPQIRRVLTVAVTVGWALFELLNGNPGWAVMFGAVAAYCYYEFFVIYDPQNYVDPDDT</sequence>
<dbReference type="KEGG" id="yrh:AABB31_22525"/>
<protein>
    <recommendedName>
        <fullName evidence="4">DUF3329 domain-containing protein</fullName>
    </recommendedName>
</protein>
<dbReference type="AlphaFoldDB" id="A0AAN0NKT1"/>
<keyword evidence="1" id="KW-0472">Membrane</keyword>
<reference evidence="3" key="1">
    <citation type="submission" date="2024-04" db="EMBL/GenBank/DDBJ databases">
        <title>Phylogenomic analyses of a clade within the roseobacter group suggest taxonomic reassignments of species of the genera Aestuariivita, Citreicella, Loktanella, Nautella, Pelagibaca, Ruegeria, Thalassobius, Thiobacimonas and Tropicibacter, and the proposal o.</title>
        <authorList>
            <person name="Jeon C.O."/>
        </authorList>
    </citation>
    <scope>NUCLEOTIDE SEQUENCE [LARGE SCALE GENOMIC DNA]</scope>
    <source>
        <strain evidence="3">SS1-5</strain>
    </source>
</reference>
<reference evidence="2 3" key="2">
    <citation type="submission" date="2024-08" db="EMBL/GenBank/DDBJ databases">
        <title>Phylogenomic analyses of a clade within the roseobacter group suggest taxonomic reassignments of species of the genera Aestuariivita, Citreicella, Loktanella, Nautella, Pelagibaca, Ruegeria, Thalassobius, Thiobacimonas and Tropicibacter, and the proposal o.</title>
        <authorList>
            <person name="Jeon C.O."/>
        </authorList>
    </citation>
    <scope>NUCLEOTIDE SEQUENCE [LARGE SCALE GENOMIC DNA]</scope>
    <source>
        <strain evidence="2 3">SS1-5</strain>
    </source>
</reference>
<dbReference type="Proteomes" id="UP001470809">
    <property type="component" value="Chromosome"/>
</dbReference>
<dbReference type="RefSeq" id="WP_342076960.1">
    <property type="nucleotide sequence ID" value="NZ_CP151767.2"/>
</dbReference>
<feature type="transmembrane region" description="Helical" evidence="1">
    <location>
        <begin position="40"/>
        <end position="59"/>
    </location>
</feature>
<evidence type="ECO:0008006" key="4">
    <source>
        <dbReference type="Google" id="ProtNLM"/>
    </source>
</evidence>
<gene>
    <name evidence="2" type="ORF">AABB31_22525</name>
</gene>
<accession>A0AAN0NKT1</accession>
<feature type="transmembrane region" description="Helical" evidence="1">
    <location>
        <begin position="16"/>
        <end position="34"/>
    </location>
</feature>
<proteinExistence type="predicted"/>
<keyword evidence="1" id="KW-1133">Transmembrane helix</keyword>
<organism evidence="2 3">
    <name type="scientific">Yoonia rhodophyticola</name>
    <dbReference type="NCBI Taxonomy" id="3137370"/>
    <lineage>
        <taxon>Bacteria</taxon>
        <taxon>Pseudomonadati</taxon>
        <taxon>Pseudomonadota</taxon>
        <taxon>Alphaproteobacteria</taxon>
        <taxon>Rhodobacterales</taxon>
        <taxon>Paracoccaceae</taxon>
        <taxon>Yoonia</taxon>
    </lineage>
</organism>
<evidence type="ECO:0000313" key="3">
    <source>
        <dbReference type="Proteomes" id="UP001470809"/>
    </source>
</evidence>
<evidence type="ECO:0000313" key="2">
    <source>
        <dbReference type="EMBL" id="WZU67650.1"/>
    </source>
</evidence>